<feature type="compositionally biased region" description="Basic and acidic residues" evidence="1">
    <location>
        <begin position="7"/>
        <end position="18"/>
    </location>
</feature>
<feature type="region of interest" description="Disordered" evidence="1">
    <location>
        <begin position="1"/>
        <end position="116"/>
    </location>
</feature>
<dbReference type="EMBL" id="FR799585">
    <property type="protein sequence ID" value="CBZ29904.1"/>
    <property type="molecule type" value="Genomic_DNA"/>
</dbReference>
<accession>E9B3T7</accession>
<sequence>MGCSTSKNKEVRPNERTRASAATADSPTDARANGTRTHNPTVEAAPPAPAEPKQNGAASHVSKSPSNHSVAAPVGRAADASHDTKSTKVDLTEVPDKAPRQNGAGAGEGDVDENGNAVLLPKGVWAKTEGTPYYYCAEENLYFHPPSCQFYDPTNEMWYDPDKDEWYRDEGSDVEAA</sequence>
<reference evidence="2 3" key="1">
    <citation type="journal article" date="2011" name="Genome Res.">
        <title>Chromosome and gene copy number variation allow major structural change between species and strains of Leishmania.</title>
        <authorList>
            <person name="Rogers M.B."/>
            <person name="Hilley J.D."/>
            <person name="Dickens N.J."/>
            <person name="Wilkes J."/>
            <person name="Bates P.A."/>
            <person name="Depledge D.P."/>
            <person name="Harris D."/>
            <person name="Her Y."/>
            <person name="Herzyk P."/>
            <person name="Imamura H."/>
            <person name="Otto T.D."/>
            <person name="Sanders M."/>
            <person name="Seeger K."/>
            <person name="Dujardin J.C."/>
            <person name="Berriman M."/>
            <person name="Smith D.F."/>
            <person name="Hertz-Fowler C."/>
            <person name="Mottram J.C."/>
        </authorList>
    </citation>
    <scope>NUCLEOTIDE SEQUENCE [LARGE SCALE GENOMIC DNA]</scope>
    <source>
        <strain evidence="2 3">MHOM/GT/2001/U1103</strain>
    </source>
</reference>
<dbReference type="OMA" id="YYCAEEN"/>
<evidence type="ECO:0000256" key="1">
    <source>
        <dbReference type="SAM" id="MobiDB-lite"/>
    </source>
</evidence>
<dbReference type="VEuPathDB" id="TriTrypDB:LmxM.32.1035"/>
<evidence type="ECO:0000313" key="3">
    <source>
        <dbReference type="Proteomes" id="UP000007259"/>
    </source>
</evidence>
<gene>
    <name evidence="2" type="ORF">LMXM_32_1035</name>
</gene>
<dbReference type="OrthoDB" id="239897at2759"/>
<organism evidence="2 3">
    <name type="scientific">Leishmania mexicana (strain MHOM/GT/2001/U1103)</name>
    <dbReference type="NCBI Taxonomy" id="929439"/>
    <lineage>
        <taxon>Eukaryota</taxon>
        <taxon>Discoba</taxon>
        <taxon>Euglenozoa</taxon>
        <taxon>Kinetoplastea</taxon>
        <taxon>Metakinetoplastina</taxon>
        <taxon>Trypanosomatida</taxon>
        <taxon>Trypanosomatidae</taxon>
        <taxon>Leishmaniinae</taxon>
        <taxon>Leishmania</taxon>
    </lineage>
</organism>
<feature type="compositionally biased region" description="Low complexity" evidence="1">
    <location>
        <begin position="19"/>
        <end position="32"/>
    </location>
</feature>
<dbReference type="KEGG" id="lmi:LMXM_32_1035"/>
<dbReference type="Proteomes" id="UP000007259">
    <property type="component" value="Chromosome 32"/>
</dbReference>
<evidence type="ECO:0000313" key="2">
    <source>
        <dbReference type="EMBL" id="CBZ29904.1"/>
    </source>
</evidence>
<evidence type="ECO:0008006" key="4">
    <source>
        <dbReference type="Google" id="ProtNLM"/>
    </source>
</evidence>
<dbReference type="RefSeq" id="XP_003878354.1">
    <property type="nucleotide sequence ID" value="XM_003878305.1"/>
</dbReference>
<proteinExistence type="predicted"/>
<dbReference type="GeneID" id="13453873"/>
<dbReference type="PhylomeDB" id="E9B3T7"/>
<keyword evidence="3" id="KW-1185">Reference proteome</keyword>
<protein>
    <recommendedName>
        <fullName evidence="4">OCRE domain-containing protein</fullName>
    </recommendedName>
</protein>
<name>E9B3T7_LEIMU</name>
<dbReference type="AlphaFoldDB" id="E9B3T7"/>
<feature type="compositionally biased region" description="Basic and acidic residues" evidence="1">
    <location>
        <begin position="79"/>
        <end position="99"/>
    </location>
</feature>